<dbReference type="GO" id="GO:0016491">
    <property type="term" value="F:oxidoreductase activity"/>
    <property type="evidence" value="ECO:0007669"/>
    <property type="project" value="UniProtKB-KW"/>
</dbReference>
<evidence type="ECO:0000256" key="1">
    <source>
        <dbReference type="ARBA" id="ARBA00023002"/>
    </source>
</evidence>
<protein>
    <recommendedName>
        <fullName evidence="4">NAD(P)-binding protein</fullName>
    </recommendedName>
</protein>
<accession>A0A229YT25</accession>
<dbReference type="OrthoDB" id="2898509at2759"/>
<dbReference type="PANTHER" id="PTHR47534">
    <property type="entry name" value="YALI0E05731P"/>
    <property type="match status" value="1"/>
</dbReference>
<keyword evidence="1" id="KW-0560">Oxidoreductase</keyword>
<comment type="caution">
    <text evidence="2">The sequence shown here is derived from an EMBL/GenBank/DDBJ whole genome shotgun (WGS) entry which is preliminary data.</text>
</comment>
<dbReference type="Gene3D" id="3.40.50.720">
    <property type="entry name" value="NAD(P)-binding Rossmann-like Domain"/>
    <property type="match status" value="1"/>
</dbReference>
<dbReference type="PANTHER" id="PTHR47534:SF3">
    <property type="entry name" value="ALCOHOL DEHYDROGENASE-LIKE C-TERMINAL DOMAIN-CONTAINING PROTEIN"/>
    <property type="match status" value="1"/>
</dbReference>
<proteinExistence type="predicted"/>
<dbReference type="AlphaFoldDB" id="A0A229YT25"/>
<sequence length="329" mass="35838">MTYTISQVRDWNASLRSRRSKLVALFVGGTSGIGKHAAIKLANAVDQPTIYLVGRNEEAGARIVEELKAGNPNGSYCFMPTDASRLPDVDALCQKLQTREKSLDLLFLSAGAIAFSKQETEAGIDVNHILRYYSRMRFVHNLVPLLEAAEEPRVISVLAGGKEVTIEEDNLDLRKRFSLSASNGYPATMTSLAFEVLASQHPSISFIHEFPGIVATPILKKSLGGVLGTILSLLIRPISISEEESGEWHVFLSTSPSFPAKGSASADVAAEQDIKITQASTGEAGGGVYILNYNGQDVTNKTLMTQLRERGFPDIVWKHTLDTFDRILA</sequence>
<evidence type="ECO:0000313" key="3">
    <source>
        <dbReference type="Proteomes" id="UP000215289"/>
    </source>
</evidence>
<dbReference type="InterPro" id="IPR052228">
    <property type="entry name" value="Sec_Metab_Biosynth_Oxidored"/>
</dbReference>
<dbReference type="Pfam" id="PF00106">
    <property type="entry name" value="adh_short"/>
    <property type="match status" value="1"/>
</dbReference>
<reference evidence="2 3" key="1">
    <citation type="submission" date="2018-08" db="EMBL/GenBank/DDBJ databases">
        <title>Draft genome sequences of two Aspergillus turcosus clinical strains isolated from bronchoalveolar lavage fluid: one azole-susceptible and the other azole-resistant.</title>
        <authorList>
            <person name="Parent-Michaud M."/>
            <person name="Dufresne P.J."/>
            <person name="Fournier E."/>
            <person name="Martineau C."/>
            <person name="Moreira S."/>
            <person name="Perkins V."/>
            <person name="De Repentigny L."/>
            <person name="Dufresne S.F."/>
        </authorList>
    </citation>
    <scope>NUCLEOTIDE SEQUENCE [LARGE SCALE GENOMIC DNA]</scope>
    <source>
        <strain evidence="2">HMR AF 1038</strain>
    </source>
</reference>
<dbReference type="SUPFAM" id="SSF51735">
    <property type="entry name" value="NAD(P)-binding Rossmann-fold domains"/>
    <property type="match status" value="1"/>
</dbReference>
<organism evidence="2 3">
    <name type="scientific">Aspergillus turcosus</name>
    <dbReference type="NCBI Taxonomy" id="1245748"/>
    <lineage>
        <taxon>Eukaryota</taxon>
        <taxon>Fungi</taxon>
        <taxon>Dikarya</taxon>
        <taxon>Ascomycota</taxon>
        <taxon>Pezizomycotina</taxon>
        <taxon>Eurotiomycetes</taxon>
        <taxon>Eurotiomycetidae</taxon>
        <taxon>Eurotiales</taxon>
        <taxon>Aspergillaceae</taxon>
        <taxon>Aspergillus</taxon>
        <taxon>Aspergillus subgen. Fumigati</taxon>
    </lineage>
</organism>
<gene>
    <name evidence="2" type="ORF">CFD26_103528</name>
</gene>
<dbReference type="InterPro" id="IPR002347">
    <property type="entry name" value="SDR_fam"/>
</dbReference>
<dbReference type="EMBL" id="NIDN02000066">
    <property type="protein sequence ID" value="RLL97852.1"/>
    <property type="molecule type" value="Genomic_DNA"/>
</dbReference>
<dbReference type="InterPro" id="IPR036291">
    <property type="entry name" value="NAD(P)-bd_dom_sf"/>
</dbReference>
<evidence type="ECO:0008006" key="4">
    <source>
        <dbReference type="Google" id="ProtNLM"/>
    </source>
</evidence>
<dbReference type="STRING" id="1245748.A0A229YT25"/>
<evidence type="ECO:0000313" key="2">
    <source>
        <dbReference type="EMBL" id="RLL97852.1"/>
    </source>
</evidence>
<name>A0A229YT25_9EURO</name>
<keyword evidence="3" id="KW-1185">Reference proteome</keyword>
<dbReference type="Proteomes" id="UP000215289">
    <property type="component" value="Unassembled WGS sequence"/>
</dbReference>